<protein>
    <recommendedName>
        <fullName evidence="2">RRM domain-containing protein</fullName>
    </recommendedName>
</protein>
<dbReference type="Proteomes" id="UP001465976">
    <property type="component" value="Unassembled WGS sequence"/>
</dbReference>
<feature type="domain" description="RRM" evidence="2">
    <location>
        <begin position="56"/>
        <end position="128"/>
    </location>
</feature>
<dbReference type="EMBL" id="JBAHYK010000161">
    <property type="protein sequence ID" value="KAL0577363.1"/>
    <property type="molecule type" value="Genomic_DNA"/>
</dbReference>
<reference evidence="3 4" key="1">
    <citation type="submission" date="2024-02" db="EMBL/GenBank/DDBJ databases">
        <title>A draft genome for the cacao thread blight pathogen Marasmius crinis-equi.</title>
        <authorList>
            <person name="Cohen S.P."/>
            <person name="Baruah I.K."/>
            <person name="Amoako-Attah I."/>
            <person name="Bukari Y."/>
            <person name="Meinhardt L.W."/>
            <person name="Bailey B.A."/>
        </authorList>
    </citation>
    <scope>NUCLEOTIDE SEQUENCE [LARGE SCALE GENOMIC DNA]</scope>
    <source>
        <strain evidence="3 4">GH-76</strain>
    </source>
</reference>
<dbReference type="Gene3D" id="3.30.70.330">
    <property type="match status" value="2"/>
</dbReference>
<name>A0ABR3FQB3_9AGAR</name>
<sequence length="359" mass="40676">MHERAFLKFLDNRYAWDFLRSIRTAEENVGVHVLDKQGEAIEAWLIAAIGLRAASRCIIITPEPNGATKESLAADLARFGPVEKVEILSRSEKSYARVHFCNIRAAFKALKELREEGGRSVHFTPERNDAFLKQKLSGSRSSSTIPDNESFRTVLISGSKNPPSLLQFARLVRNEFPDKMVLRISMASENTNVYLEFLRPEDADFFATTFNSQIVKKMPELEGGNAHRIQQGIPQELPWHNTNRAVNLGAHRTIAIYRIPESGAFGRAQLFKDFCGFGTIARIRVELELHRAYIEYADITSAMRAIDQIRHRSPDFDRQRYLGTHITFAQPSKTSSILPLVIREEQTDAIETDDDAKSV</sequence>
<proteinExistence type="predicted"/>
<evidence type="ECO:0000259" key="2">
    <source>
        <dbReference type="PROSITE" id="PS50102"/>
    </source>
</evidence>
<dbReference type="SMART" id="SM00360">
    <property type="entry name" value="RRM"/>
    <property type="match status" value="2"/>
</dbReference>
<gene>
    <name evidence="3" type="ORF">V5O48_004615</name>
</gene>
<evidence type="ECO:0000256" key="1">
    <source>
        <dbReference type="PROSITE-ProRule" id="PRU00176"/>
    </source>
</evidence>
<keyword evidence="1" id="KW-0694">RNA-binding</keyword>
<dbReference type="InterPro" id="IPR012677">
    <property type="entry name" value="Nucleotide-bd_a/b_plait_sf"/>
</dbReference>
<evidence type="ECO:0000313" key="4">
    <source>
        <dbReference type="Proteomes" id="UP001465976"/>
    </source>
</evidence>
<comment type="caution">
    <text evidence="3">The sequence shown here is derived from an EMBL/GenBank/DDBJ whole genome shotgun (WGS) entry which is preliminary data.</text>
</comment>
<dbReference type="InterPro" id="IPR035979">
    <property type="entry name" value="RBD_domain_sf"/>
</dbReference>
<evidence type="ECO:0000313" key="3">
    <source>
        <dbReference type="EMBL" id="KAL0577363.1"/>
    </source>
</evidence>
<accession>A0ABR3FQB3</accession>
<dbReference type="InterPro" id="IPR000504">
    <property type="entry name" value="RRM_dom"/>
</dbReference>
<dbReference type="SUPFAM" id="SSF54928">
    <property type="entry name" value="RNA-binding domain, RBD"/>
    <property type="match status" value="1"/>
</dbReference>
<dbReference type="PROSITE" id="PS50102">
    <property type="entry name" value="RRM"/>
    <property type="match status" value="1"/>
</dbReference>
<organism evidence="3 4">
    <name type="scientific">Marasmius crinis-equi</name>
    <dbReference type="NCBI Taxonomy" id="585013"/>
    <lineage>
        <taxon>Eukaryota</taxon>
        <taxon>Fungi</taxon>
        <taxon>Dikarya</taxon>
        <taxon>Basidiomycota</taxon>
        <taxon>Agaricomycotina</taxon>
        <taxon>Agaricomycetes</taxon>
        <taxon>Agaricomycetidae</taxon>
        <taxon>Agaricales</taxon>
        <taxon>Marasmiineae</taxon>
        <taxon>Marasmiaceae</taxon>
        <taxon>Marasmius</taxon>
    </lineage>
</organism>
<keyword evidence="4" id="KW-1185">Reference proteome</keyword>